<dbReference type="OrthoDB" id="3222at2759"/>
<dbReference type="EMBL" id="BKCP01009181">
    <property type="protein sequence ID" value="GER50235.1"/>
    <property type="molecule type" value="Genomic_DNA"/>
</dbReference>
<organism evidence="1 2">
    <name type="scientific">Striga asiatica</name>
    <name type="common">Asiatic witchweed</name>
    <name type="synonym">Buchnera asiatica</name>
    <dbReference type="NCBI Taxonomy" id="4170"/>
    <lineage>
        <taxon>Eukaryota</taxon>
        <taxon>Viridiplantae</taxon>
        <taxon>Streptophyta</taxon>
        <taxon>Embryophyta</taxon>
        <taxon>Tracheophyta</taxon>
        <taxon>Spermatophyta</taxon>
        <taxon>Magnoliopsida</taxon>
        <taxon>eudicotyledons</taxon>
        <taxon>Gunneridae</taxon>
        <taxon>Pentapetalae</taxon>
        <taxon>asterids</taxon>
        <taxon>lamiids</taxon>
        <taxon>Lamiales</taxon>
        <taxon>Orobanchaceae</taxon>
        <taxon>Buchnereae</taxon>
        <taxon>Striga</taxon>
    </lineage>
</organism>
<keyword evidence="2" id="KW-1185">Reference proteome</keyword>
<protein>
    <submittedName>
        <fullName evidence="1">Response regulator</fullName>
    </submittedName>
</protein>
<evidence type="ECO:0000313" key="1">
    <source>
        <dbReference type="EMBL" id="GER50235.1"/>
    </source>
</evidence>
<reference evidence="2" key="1">
    <citation type="journal article" date="2019" name="Curr. Biol.">
        <title>Genome Sequence of Striga asiatica Provides Insight into the Evolution of Plant Parasitism.</title>
        <authorList>
            <person name="Yoshida S."/>
            <person name="Kim S."/>
            <person name="Wafula E.K."/>
            <person name="Tanskanen J."/>
            <person name="Kim Y.M."/>
            <person name="Honaas L."/>
            <person name="Yang Z."/>
            <person name="Spallek T."/>
            <person name="Conn C.E."/>
            <person name="Ichihashi Y."/>
            <person name="Cheong K."/>
            <person name="Cui S."/>
            <person name="Der J.P."/>
            <person name="Gundlach H."/>
            <person name="Jiao Y."/>
            <person name="Hori C."/>
            <person name="Ishida J.K."/>
            <person name="Kasahara H."/>
            <person name="Kiba T."/>
            <person name="Kim M.S."/>
            <person name="Koo N."/>
            <person name="Laohavisit A."/>
            <person name="Lee Y.H."/>
            <person name="Lumba S."/>
            <person name="McCourt P."/>
            <person name="Mortimer J.C."/>
            <person name="Mutuku J.M."/>
            <person name="Nomura T."/>
            <person name="Sasaki-Sekimoto Y."/>
            <person name="Seto Y."/>
            <person name="Wang Y."/>
            <person name="Wakatake T."/>
            <person name="Sakakibara H."/>
            <person name="Demura T."/>
            <person name="Yamaguchi S."/>
            <person name="Yoneyama K."/>
            <person name="Manabe R.I."/>
            <person name="Nelson D.C."/>
            <person name="Schulman A.H."/>
            <person name="Timko M.P."/>
            <person name="dePamphilis C.W."/>
            <person name="Choi D."/>
            <person name="Shirasu K."/>
        </authorList>
    </citation>
    <scope>NUCLEOTIDE SEQUENCE [LARGE SCALE GENOMIC DNA]</scope>
    <source>
        <strain evidence="2">cv. UVA1</strain>
    </source>
</reference>
<sequence length="106" mass="11667">MAQQNAIKQVITHPTCTVLLSHANGQIKHTVAHDTNSKKDSTNYRSKGILKLNKSLIIHQEETQQATKKDPQLNSKIQKEIITKAQFVGLLLNDPSALTAAALKTN</sequence>
<dbReference type="Proteomes" id="UP000325081">
    <property type="component" value="Unassembled WGS sequence"/>
</dbReference>
<comment type="caution">
    <text evidence="1">The sequence shown here is derived from an EMBL/GenBank/DDBJ whole genome shotgun (WGS) entry which is preliminary data.</text>
</comment>
<gene>
    <name evidence="1" type="ORF">STAS_27523</name>
</gene>
<name>A0A5A7QXY1_STRAF</name>
<evidence type="ECO:0000313" key="2">
    <source>
        <dbReference type="Proteomes" id="UP000325081"/>
    </source>
</evidence>
<accession>A0A5A7QXY1</accession>
<dbReference type="AlphaFoldDB" id="A0A5A7QXY1"/>
<proteinExistence type="predicted"/>